<feature type="region of interest" description="Disordered" evidence="1">
    <location>
        <begin position="1"/>
        <end position="29"/>
    </location>
</feature>
<evidence type="ECO:0000313" key="3">
    <source>
        <dbReference type="WBParaSite" id="PSAMB.scaffold3754size17005.g22400.t1"/>
    </source>
</evidence>
<proteinExistence type="predicted"/>
<sequence length="191" mass="19762">MDISTGRRRPPPPQRPRPLALSASGPPPPLQFIRFTSPDPSASQTATLLIKVADQFASNMVAAALKQLETSAKTSLLGVMSWGEPADGGGLFIPSTIAAGDGIDWAWALGRRSRERLHLHPPPLLPPMSDSPAAVSAAVPVAVPAAAAVARQHALQSADDRPGGAGSRLVDTVSSPPARLLDAAAVARTRL</sequence>
<dbReference type="Proteomes" id="UP000887566">
    <property type="component" value="Unplaced"/>
</dbReference>
<dbReference type="AlphaFoldDB" id="A0A914WDZ8"/>
<name>A0A914WDZ8_9BILA</name>
<accession>A0A914WDZ8</accession>
<protein>
    <submittedName>
        <fullName evidence="3">Uncharacterized protein</fullName>
    </submittedName>
</protein>
<evidence type="ECO:0000256" key="1">
    <source>
        <dbReference type="SAM" id="MobiDB-lite"/>
    </source>
</evidence>
<organism evidence="2 3">
    <name type="scientific">Plectus sambesii</name>
    <dbReference type="NCBI Taxonomy" id="2011161"/>
    <lineage>
        <taxon>Eukaryota</taxon>
        <taxon>Metazoa</taxon>
        <taxon>Ecdysozoa</taxon>
        <taxon>Nematoda</taxon>
        <taxon>Chromadorea</taxon>
        <taxon>Plectida</taxon>
        <taxon>Plectina</taxon>
        <taxon>Plectoidea</taxon>
        <taxon>Plectidae</taxon>
        <taxon>Plectus</taxon>
    </lineage>
</organism>
<feature type="compositionally biased region" description="Basic residues" evidence="1">
    <location>
        <begin position="1"/>
        <end position="10"/>
    </location>
</feature>
<dbReference type="WBParaSite" id="PSAMB.scaffold3754size17005.g22400.t1">
    <property type="protein sequence ID" value="PSAMB.scaffold3754size17005.g22400.t1"/>
    <property type="gene ID" value="PSAMB.scaffold3754size17005.g22400"/>
</dbReference>
<reference evidence="3" key="1">
    <citation type="submission" date="2022-11" db="UniProtKB">
        <authorList>
            <consortium name="WormBaseParasite"/>
        </authorList>
    </citation>
    <scope>IDENTIFICATION</scope>
</reference>
<evidence type="ECO:0000313" key="2">
    <source>
        <dbReference type="Proteomes" id="UP000887566"/>
    </source>
</evidence>
<keyword evidence="2" id="KW-1185">Reference proteome</keyword>